<dbReference type="GO" id="GO:0016020">
    <property type="term" value="C:membrane"/>
    <property type="evidence" value="ECO:0007669"/>
    <property type="project" value="UniProtKB-SubCell"/>
</dbReference>
<evidence type="ECO:0000259" key="8">
    <source>
        <dbReference type="Pfam" id="PF13813"/>
    </source>
</evidence>
<proteinExistence type="inferred from homology"/>
<keyword evidence="5 7" id="KW-1133">Transmembrane helix</keyword>
<dbReference type="EMBL" id="SRPY01000295">
    <property type="protein sequence ID" value="KAG5926154.1"/>
    <property type="molecule type" value="Genomic_DNA"/>
</dbReference>
<gene>
    <name evidence="9" type="ORF">E4U42_003571</name>
</gene>
<evidence type="ECO:0000256" key="1">
    <source>
        <dbReference type="ARBA" id="ARBA00004141"/>
    </source>
</evidence>
<sequence length="543" mass="62294">MPRLEDALSTAYRHTFLQALQDGSAKPLLIPYSILGSHVIPILWLTIPHVSRPWLYQTRWIVVAFTIVFNVHAMTVTSSTNFGLAYSSGMWLFLGIIQCLNLLVWTRPQFEAARVIKVVAPKPKPEAEPADTPRQNGGTLNGHATLTSQTLKLRKSVSNAPLEKIAESETGTGDEIEYRWQKFPAKAPFLVRLGWVMDLMFSLRGCGWNFSISTIPRPVIPQIIQDNAKVDVDSVPRKTAAGFSHPVTARNLLRTCLIKALLSYIVLDFLNLQMKRDPYYLVGPNNEYEPPPHIANKSPWSLALCRQSYFLVGVLISITYYFYVSNIFQYYLFKIFFPSRAFLWNFPSMFGSFSDVLDRGLAGWWGSWWHQTFRLVFLAPSVYLLKKGYLKRRTVAADLFGLFISFFQSGLLHAAGSYTAIPHTRPWDQLRYFLFQGLGIVVQQYLSLALRSIFPKMPRAMRRCGNLAFSILWMFVTSPMFLHDMISCAIWMHESVPISVFRLLGLGPALSLGYADNAWWRWDKEYFLKFYETKHWWEAGFAL</sequence>
<accession>A0A8K0NIW1</accession>
<evidence type="ECO:0000256" key="3">
    <source>
        <dbReference type="ARBA" id="ARBA00022679"/>
    </source>
</evidence>
<feature type="transmembrane region" description="Helical" evidence="7">
    <location>
        <begin position="309"/>
        <end position="333"/>
    </location>
</feature>
<evidence type="ECO:0000313" key="10">
    <source>
        <dbReference type="Proteomes" id="UP000811619"/>
    </source>
</evidence>
<feature type="transmembrane region" description="Helical" evidence="7">
    <location>
        <begin position="59"/>
        <end position="78"/>
    </location>
</feature>
<dbReference type="PANTHER" id="PTHR31595">
    <property type="entry name" value="LONG-CHAIN-ALCOHOL O-FATTY-ACYLTRANSFERASE 3-RELATED"/>
    <property type="match status" value="1"/>
</dbReference>
<feature type="transmembrane region" description="Helical" evidence="7">
    <location>
        <begin position="368"/>
        <end position="385"/>
    </location>
</feature>
<feature type="transmembrane region" description="Helical" evidence="7">
    <location>
        <begin position="433"/>
        <end position="454"/>
    </location>
</feature>
<evidence type="ECO:0000256" key="7">
    <source>
        <dbReference type="SAM" id="Phobius"/>
    </source>
</evidence>
<dbReference type="GO" id="GO:0008374">
    <property type="term" value="F:O-acyltransferase activity"/>
    <property type="evidence" value="ECO:0007669"/>
    <property type="project" value="InterPro"/>
</dbReference>
<organism evidence="9 10">
    <name type="scientific">Claviceps africana</name>
    <dbReference type="NCBI Taxonomy" id="83212"/>
    <lineage>
        <taxon>Eukaryota</taxon>
        <taxon>Fungi</taxon>
        <taxon>Dikarya</taxon>
        <taxon>Ascomycota</taxon>
        <taxon>Pezizomycotina</taxon>
        <taxon>Sordariomycetes</taxon>
        <taxon>Hypocreomycetidae</taxon>
        <taxon>Hypocreales</taxon>
        <taxon>Clavicipitaceae</taxon>
        <taxon>Claviceps</taxon>
    </lineage>
</organism>
<evidence type="ECO:0000256" key="4">
    <source>
        <dbReference type="ARBA" id="ARBA00022692"/>
    </source>
</evidence>
<evidence type="ECO:0000256" key="5">
    <source>
        <dbReference type="ARBA" id="ARBA00022989"/>
    </source>
</evidence>
<protein>
    <recommendedName>
        <fullName evidence="8">Wax synthase domain-containing protein</fullName>
    </recommendedName>
</protein>
<keyword evidence="3" id="KW-0808">Transferase</keyword>
<evidence type="ECO:0000256" key="2">
    <source>
        <dbReference type="ARBA" id="ARBA00007282"/>
    </source>
</evidence>
<feature type="domain" description="Wax synthase" evidence="8">
    <location>
        <begin position="347"/>
        <end position="434"/>
    </location>
</feature>
<keyword evidence="4 7" id="KW-0812">Transmembrane</keyword>
<feature type="transmembrane region" description="Helical" evidence="7">
    <location>
        <begin position="498"/>
        <end position="515"/>
    </location>
</feature>
<dbReference type="OrthoDB" id="2796277at2759"/>
<evidence type="ECO:0000313" key="9">
    <source>
        <dbReference type="EMBL" id="KAG5926154.1"/>
    </source>
</evidence>
<feature type="transmembrane region" description="Helical" evidence="7">
    <location>
        <begin position="397"/>
        <end position="421"/>
    </location>
</feature>
<dbReference type="PANTHER" id="PTHR31595:SF67">
    <property type="entry name" value="WAX SYNTHASE DOMAIN-CONTAINING PROTEIN"/>
    <property type="match status" value="1"/>
</dbReference>
<dbReference type="InterPro" id="IPR032805">
    <property type="entry name" value="Wax_synthase_dom"/>
</dbReference>
<comment type="caution">
    <text evidence="9">The sequence shown here is derived from an EMBL/GenBank/DDBJ whole genome shotgun (WGS) entry which is preliminary data.</text>
</comment>
<name>A0A8K0NIW1_9HYPO</name>
<keyword evidence="6 7" id="KW-0472">Membrane</keyword>
<dbReference type="Proteomes" id="UP000811619">
    <property type="component" value="Unassembled WGS sequence"/>
</dbReference>
<dbReference type="GO" id="GO:0006629">
    <property type="term" value="P:lipid metabolic process"/>
    <property type="evidence" value="ECO:0007669"/>
    <property type="project" value="InterPro"/>
</dbReference>
<dbReference type="InterPro" id="IPR044851">
    <property type="entry name" value="Wax_synthase"/>
</dbReference>
<comment type="similarity">
    <text evidence="2">Belongs to the wax synthase family.</text>
</comment>
<evidence type="ECO:0000256" key="6">
    <source>
        <dbReference type="ARBA" id="ARBA00023136"/>
    </source>
</evidence>
<keyword evidence="10" id="KW-1185">Reference proteome</keyword>
<feature type="transmembrane region" description="Helical" evidence="7">
    <location>
        <begin position="84"/>
        <end position="104"/>
    </location>
</feature>
<comment type="subcellular location">
    <subcellularLocation>
        <location evidence="1">Membrane</location>
        <topology evidence="1">Multi-pass membrane protein</topology>
    </subcellularLocation>
</comment>
<feature type="transmembrane region" description="Helical" evidence="7">
    <location>
        <begin position="29"/>
        <end position="47"/>
    </location>
</feature>
<dbReference type="AlphaFoldDB" id="A0A8K0NIW1"/>
<reference evidence="9" key="1">
    <citation type="journal article" date="2020" name="bioRxiv">
        <title>Whole genome comparisons of ergot fungi reveals the divergence and evolution of species within the genus Claviceps are the result of varying mechanisms driving genome evolution and host range expansion.</title>
        <authorList>
            <person name="Wyka S.A."/>
            <person name="Mondo S.J."/>
            <person name="Liu M."/>
            <person name="Dettman J."/>
            <person name="Nalam V."/>
            <person name="Broders K.D."/>
        </authorList>
    </citation>
    <scope>NUCLEOTIDE SEQUENCE</scope>
    <source>
        <strain evidence="9">CCC 489</strain>
    </source>
</reference>
<feature type="transmembrane region" description="Helical" evidence="7">
    <location>
        <begin position="466"/>
        <end position="492"/>
    </location>
</feature>
<dbReference type="Pfam" id="PF13813">
    <property type="entry name" value="MBOAT_2"/>
    <property type="match status" value="1"/>
</dbReference>